<comment type="similarity">
    <text evidence="3">Belongs to the bacterial solute-binding protein 9 family.</text>
</comment>
<dbReference type="GO" id="GO:0007155">
    <property type="term" value="P:cell adhesion"/>
    <property type="evidence" value="ECO:0007669"/>
    <property type="project" value="InterPro"/>
</dbReference>
<evidence type="ECO:0000256" key="4">
    <source>
        <dbReference type="SAM" id="SignalP"/>
    </source>
</evidence>
<keyword evidence="1 3" id="KW-0813">Transport</keyword>
<evidence type="ECO:0000313" key="5">
    <source>
        <dbReference type="EMBL" id="MBM3318447.1"/>
    </source>
</evidence>
<name>A0A937XDS7_UNCEI</name>
<dbReference type="GO" id="GO:0030001">
    <property type="term" value="P:metal ion transport"/>
    <property type="evidence" value="ECO:0007669"/>
    <property type="project" value="InterPro"/>
</dbReference>
<dbReference type="SUPFAM" id="SSF53807">
    <property type="entry name" value="Helical backbone' metal receptor"/>
    <property type="match status" value="1"/>
</dbReference>
<keyword evidence="2 4" id="KW-0732">Signal</keyword>
<sequence>MNRFALLAASLLLAGAGAGADADRLKIVTTTSDLADIAARIAGEEAEVRSVCRGTEDPHFLQARPSTILMARDADLWIRVGMELEIGWEPPVLEGSRNGRIQPGRLGHLDASSAVIKRDVPGGPVSRAGGDVHPSGNPHYWLDPYNARVVAEAMAERIIALRPA</sequence>
<feature type="signal peptide" evidence="4">
    <location>
        <begin position="1"/>
        <end position="20"/>
    </location>
</feature>
<dbReference type="Gene3D" id="3.40.50.1980">
    <property type="entry name" value="Nitrogenase molybdenum iron protein domain"/>
    <property type="match status" value="1"/>
</dbReference>
<dbReference type="EMBL" id="VGIY01000361">
    <property type="protein sequence ID" value="MBM3318447.1"/>
    <property type="molecule type" value="Genomic_DNA"/>
</dbReference>
<comment type="caution">
    <text evidence="5">The sequence shown here is derived from an EMBL/GenBank/DDBJ whole genome shotgun (WGS) entry which is preliminary data.</text>
</comment>
<dbReference type="GO" id="GO:0046872">
    <property type="term" value="F:metal ion binding"/>
    <property type="evidence" value="ECO:0007669"/>
    <property type="project" value="InterPro"/>
</dbReference>
<evidence type="ECO:0000256" key="1">
    <source>
        <dbReference type="ARBA" id="ARBA00022448"/>
    </source>
</evidence>
<evidence type="ECO:0000313" key="6">
    <source>
        <dbReference type="Proteomes" id="UP000748308"/>
    </source>
</evidence>
<dbReference type="InterPro" id="IPR006128">
    <property type="entry name" value="Lipoprotein_PsaA-like"/>
</dbReference>
<dbReference type="InterPro" id="IPR050492">
    <property type="entry name" value="Bact_metal-bind_prot9"/>
</dbReference>
<dbReference type="Pfam" id="PF01297">
    <property type="entry name" value="ZnuA"/>
    <property type="match status" value="1"/>
</dbReference>
<dbReference type="PRINTS" id="PR00691">
    <property type="entry name" value="ADHESINB"/>
</dbReference>
<evidence type="ECO:0000256" key="3">
    <source>
        <dbReference type="RuleBase" id="RU003512"/>
    </source>
</evidence>
<dbReference type="PANTHER" id="PTHR42953">
    <property type="entry name" value="HIGH-AFFINITY ZINC UPTAKE SYSTEM PROTEIN ZNUA-RELATED"/>
    <property type="match status" value="1"/>
</dbReference>
<evidence type="ECO:0000256" key="2">
    <source>
        <dbReference type="ARBA" id="ARBA00022729"/>
    </source>
</evidence>
<reference evidence="5" key="1">
    <citation type="submission" date="2019-03" db="EMBL/GenBank/DDBJ databases">
        <title>Lake Tanganyika Metagenome-Assembled Genomes (MAGs).</title>
        <authorList>
            <person name="Tran P."/>
        </authorList>
    </citation>
    <scope>NUCLEOTIDE SEQUENCE</scope>
    <source>
        <strain evidence="5">M_DeepCast_400m_m2_100</strain>
    </source>
</reference>
<accession>A0A937XDS7</accession>
<protein>
    <submittedName>
        <fullName evidence="5">Zinc ABC transporter substrate-binding protein</fullName>
    </submittedName>
</protein>
<gene>
    <name evidence="5" type="ORF">FJY75_11405</name>
</gene>
<dbReference type="PANTHER" id="PTHR42953:SF2">
    <property type="entry name" value="ADHESION PROTEIN"/>
    <property type="match status" value="1"/>
</dbReference>
<dbReference type="InterPro" id="IPR006129">
    <property type="entry name" value="AdhesinB"/>
</dbReference>
<dbReference type="InterPro" id="IPR006127">
    <property type="entry name" value="ZnuA-like"/>
</dbReference>
<dbReference type="AlphaFoldDB" id="A0A937XDS7"/>
<feature type="non-terminal residue" evidence="5">
    <location>
        <position position="164"/>
    </location>
</feature>
<dbReference type="PRINTS" id="PR00690">
    <property type="entry name" value="ADHESNFAMILY"/>
</dbReference>
<organism evidence="5 6">
    <name type="scientific">Eiseniibacteriota bacterium</name>
    <dbReference type="NCBI Taxonomy" id="2212470"/>
    <lineage>
        <taxon>Bacteria</taxon>
        <taxon>Candidatus Eiseniibacteriota</taxon>
    </lineage>
</organism>
<proteinExistence type="inferred from homology"/>
<feature type="chain" id="PRO_5037183982" evidence="4">
    <location>
        <begin position="21"/>
        <end position="164"/>
    </location>
</feature>
<dbReference type="Proteomes" id="UP000748308">
    <property type="component" value="Unassembled WGS sequence"/>
</dbReference>